<evidence type="ECO:0000313" key="2">
    <source>
        <dbReference type="Proteomes" id="UP001139104"/>
    </source>
</evidence>
<dbReference type="Proteomes" id="UP001139104">
    <property type="component" value="Unassembled WGS sequence"/>
</dbReference>
<reference evidence="1" key="1">
    <citation type="journal article" date="2022" name="ISME J.">
        <title>Identification of active gaseous-alkane degraders at natural gas seeps.</title>
        <authorList>
            <person name="Farhan Ul Haque M."/>
            <person name="Hernandez M."/>
            <person name="Crombie A.T."/>
            <person name="Murrell J.C."/>
        </authorList>
    </citation>
    <scope>NUCLEOTIDE SEQUENCE</scope>
    <source>
        <strain evidence="1">PC2</strain>
    </source>
</reference>
<comment type="caution">
    <text evidence="1">The sequence shown here is derived from an EMBL/GenBank/DDBJ whole genome shotgun (WGS) entry which is preliminary data.</text>
</comment>
<name>A0ABS9Z1B2_9HYPH</name>
<accession>A0ABS9Z1B2</accession>
<gene>
    <name evidence="1" type="ORF">K2U94_01350</name>
</gene>
<evidence type="ECO:0000313" key="1">
    <source>
        <dbReference type="EMBL" id="MCI4681428.1"/>
    </source>
</evidence>
<dbReference type="EMBL" id="JAIVFP010000001">
    <property type="protein sequence ID" value="MCI4681428.1"/>
    <property type="molecule type" value="Genomic_DNA"/>
</dbReference>
<keyword evidence="2" id="KW-1185">Reference proteome</keyword>
<proteinExistence type="predicted"/>
<protein>
    <submittedName>
        <fullName evidence="1">Uncharacterized protein</fullName>
    </submittedName>
</protein>
<dbReference type="RefSeq" id="WP_243065497.1">
    <property type="nucleotide sequence ID" value="NZ_JAIVFK010000023.1"/>
</dbReference>
<organism evidence="1 2">
    <name type="scientific">Candidatus Rhodoblastus alkanivorans</name>
    <dbReference type="NCBI Taxonomy" id="2954117"/>
    <lineage>
        <taxon>Bacteria</taxon>
        <taxon>Pseudomonadati</taxon>
        <taxon>Pseudomonadota</taxon>
        <taxon>Alphaproteobacteria</taxon>
        <taxon>Hyphomicrobiales</taxon>
        <taxon>Rhodoblastaceae</taxon>
        <taxon>Rhodoblastus</taxon>
    </lineage>
</organism>
<sequence>MIAAFLHSRQEATDAETVGFGAAPLEIAALSIFLLPERIVRTRAVATRTVAKIAREPSLRGAR</sequence>